<dbReference type="KEGG" id="fas:105264776"/>
<dbReference type="Gene3D" id="1.10.10.10">
    <property type="entry name" value="Winged helix-like DNA-binding domain superfamily/Winged helix DNA-binding domain"/>
    <property type="match status" value="1"/>
</dbReference>
<feature type="compositionally biased region" description="Polar residues" evidence="1">
    <location>
        <begin position="130"/>
        <end position="144"/>
    </location>
</feature>
<dbReference type="GO" id="GO:0000786">
    <property type="term" value="C:nucleosome"/>
    <property type="evidence" value="ECO:0007669"/>
    <property type="project" value="InterPro"/>
</dbReference>
<organism evidence="3">
    <name type="scientific">Fopius arisanus</name>
    <dbReference type="NCBI Taxonomy" id="64838"/>
    <lineage>
        <taxon>Eukaryota</taxon>
        <taxon>Metazoa</taxon>
        <taxon>Ecdysozoa</taxon>
        <taxon>Arthropoda</taxon>
        <taxon>Hexapoda</taxon>
        <taxon>Insecta</taxon>
        <taxon>Pterygota</taxon>
        <taxon>Neoptera</taxon>
        <taxon>Endopterygota</taxon>
        <taxon>Hymenoptera</taxon>
        <taxon>Apocrita</taxon>
        <taxon>Ichneumonoidea</taxon>
        <taxon>Braconidae</taxon>
        <taxon>Opiinae</taxon>
        <taxon>Fopius</taxon>
    </lineage>
</organism>
<keyword evidence="4" id="KW-1185">Reference proteome</keyword>
<dbReference type="InterPro" id="IPR036388">
    <property type="entry name" value="WH-like_DNA-bd_sf"/>
</dbReference>
<dbReference type="SUPFAM" id="SSF46785">
    <property type="entry name" value="Winged helix' DNA-binding domain"/>
    <property type="match status" value="1"/>
</dbReference>
<evidence type="ECO:0000259" key="2">
    <source>
        <dbReference type="Pfam" id="PF00538"/>
    </source>
</evidence>
<feature type="region of interest" description="Disordered" evidence="1">
    <location>
        <begin position="1"/>
        <end position="20"/>
    </location>
</feature>
<dbReference type="AlphaFoldDB" id="A0A0C9RQA4"/>
<evidence type="ECO:0000313" key="3">
    <source>
        <dbReference type="EMBL" id="JAG80457.1"/>
    </source>
</evidence>
<name>A0A0C9RQA4_9HYME</name>
<dbReference type="OrthoDB" id="6754815at2759"/>
<dbReference type="Pfam" id="PF00538">
    <property type="entry name" value="Linker_histone"/>
    <property type="match status" value="1"/>
</dbReference>
<proteinExistence type="predicted"/>
<dbReference type="InterPro" id="IPR005818">
    <property type="entry name" value="Histone_H1/H5_H15"/>
</dbReference>
<protein>
    <submittedName>
        <fullName evidence="3">H1S protein</fullName>
    </submittedName>
</protein>
<evidence type="ECO:0000313" key="4">
    <source>
        <dbReference type="Proteomes" id="UP000694866"/>
    </source>
</evidence>
<dbReference type="GO" id="GO:0006334">
    <property type="term" value="P:nucleosome assembly"/>
    <property type="evidence" value="ECO:0007669"/>
    <property type="project" value="InterPro"/>
</dbReference>
<gene>
    <name evidence="3" type="primary">H1S</name>
    <name evidence="5" type="synonym">LOC105264776</name>
    <name evidence="3" type="ORF">g.73530</name>
</gene>
<sequence length="160" mass="18097">MAKSRGKKSKRTKSQKKNGKIKPMKLATLVVSAIQDLRETKGTTPNKITGFISYASNLPETRVKRQVKTALKRGVEYGILRRYRGHYFLPTGDEMDRANRMALRFARLPTPMPSYSGSNDPPKTEKSRRNGQSFVPTPVPSFSNIRWHRDGVLSSESDID</sequence>
<feature type="region of interest" description="Disordered" evidence="1">
    <location>
        <begin position="109"/>
        <end position="146"/>
    </location>
</feature>
<dbReference type="InterPro" id="IPR036390">
    <property type="entry name" value="WH_DNA-bd_sf"/>
</dbReference>
<dbReference type="EMBL" id="GBYB01010690">
    <property type="protein sequence ID" value="JAG80457.1"/>
    <property type="molecule type" value="Transcribed_RNA"/>
</dbReference>
<dbReference type="GO" id="GO:0003677">
    <property type="term" value="F:DNA binding"/>
    <property type="evidence" value="ECO:0007669"/>
    <property type="project" value="InterPro"/>
</dbReference>
<evidence type="ECO:0000313" key="5">
    <source>
        <dbReference type="RefSeq" id="XP_011300188.1"/>
    </source>
</evidence>
<dbReference type="GeneID" id="105264776"/>
<dbReference type="Proteomes" id="UP000694866">
    <property type="component" value="Unplaced"/>
</dbReference>
<accession>A0A0C9RQA4</accession>
<reference evidence="5" key="2">
    <citation type="submission" date="2025-04" db="UniProtKB">
        <authorList>
            <consortium name="RefSeq"/>
        </authorList>
    </citation>
    <scope>IDENTIFICATION</scope>
    <source>
        <strain evidence="5">USDA-PBARC FA_bdor</strain>
        <tissue evidence="5">Whole organism</tissue>
    </source>
</reference>
<evidence type="ECO:0000256" key="1">
    <source>
        <dbReference type="SAM" id="MobiDB-lite"/>
    </source>
</evidence>
<feature type="domain" description="H15" evidence="2">
    <location>
        <begin position="26"/>
        <end position="85"/>
    </location>
</feature>
<accession>A0A9R1TXP0</accession>
<dbReference type="RefSeq" id="XP_011300188.1">
    <property type="nucleotide sequence ID" value="XM_011301886.1"/>
</dbReference>
<reference evidence="3" key="1">
    <citation type="submission" date="2015-01" db="EMBL/GenBank/DDBJ databases">
        <title>Transcriptome Assembly of Fopius arisanus.</title>
        <authorList>
            <person name="Geib S."/>
        </authorList>
    </citation>
    <scope>NUCLEOTIDE SEQUENCE</scope>
</reference>